<proteinExistence type="predicted"/>
<gene>
    <name evidence="1" type="ORF">AAFF_G00284630</name>
</gene>
<dbReference type="EMBL" id="JAINUG010000004">
    <property type="protein sequence ID" value="KAJ8417236.1"/>
    <property type="molecule type" value="Genomic_DNA"/>
</dbReference>
<sequence length="100" mass="10974">MKPILSPFQGLALCHEFTLPQCYISTCTPCPHSPLGMPSGGTGTCHSLKWKGHKEMPDQMKNRQDRPMNRAAVYLPPPSPSTVTPSNTFTAFRHSLPLAP</sequence>
<reference evidence="1" key="1">
    <citation type="journal article" date="2023" name="Science">
        <title>Genome structures resolve the early diversification of teleost fishes.</title>
        <authorList>
            <person name="Parey E."/>
            <person name="Louis A."/>
            <person name="Montfort J."/>
            <person name="Bouchez O."/>
            <person name="Roques C."/>
            <person name="Iampietro C."/>
            <person name="Lluch J."/>
            <person name="Castinel A."/>
            <person name="Donnadieu C."/>
            <person name="Desvignes T."/>
            <person name="Floi Bucao C."/>
            <person name="Jouanno E."/>
            <person name="Wen M."/>
            <person name="Mejri S."/>
            <person name="Dirks R."/>
            <person name="Jansen H."/>
            <person name="Henkel C."/>
            <person name="Chen W.J."/>
            <person name="Zahm M."/>
            <person name="Cabau C."/>
            <person name="Klopp C."/>
            <person name="Thompson A.W."/>
            <person name="Robinson-Rechavi M."/>
            <person name="Braasch I."/>
            <person name="Lecointre G."/>
            <person name="Bobe J."/>
            <person name="Postlethwait J.H."/>
            <person name="Berthelot C."/>
            <person name="Roest Crollius H."/>
            <person name="Guiguen Y."/>
        </authorList>
    </citation>
    <scope>NUCLEOTIDE SEQUENCE</scope>
    <source>
        <strain evidence="1">NC1722</strain>
    </source>
</reference>
<organism evidence="1 2">
    <name type="scientific">Aldrovandia affinis</name>
    <dbReference type="NCBI Taxonomy" id="143900"/>
    <lineage>
        <taxon>Eukaryota</taxon>
        <taxon>Metazoa</taxon>
        <taxon>Chordata</taxon>
        <taxon>Craniata</taxon>
        <taxon>Vertebrata</taxon>
        <taxon>Euteleostomi</taxon>
        <taxon>Actinopterygii</taxon>
        <taxon>Neopterygii</taxon>
        <taxon>Teleostei</taxon>
        <taxon>Notacanthiformes</taxon>
        <taxon>Halosauridae</taxon>
        <taxon>Aldrovandia</taxon>
    </lineage>
</organism>
<dbReference type="AlphaFoldDB" id="A0AAD7X142"/>
<comment type="caution">
    <text evidence="1">The sequence shown here is derived from an EMBL/GenBank/DDBJ whole genome shotgun (WGS) entry which is preliminary data.</text>
</comment>
<name>A0AAD7X142_9TELE</name>
<dbReference type="Proteomes" id="UP001221898">
    <property type="component" value="Unassembled WGS sequence"/>
</dbReference>
<accession>A0AAD7X142</accession>
<protein>
    <submittedName>
        <fullName evidence="1">Uncharacterized protein</fullName>
    </submittedName>
</protein>
<keyword evidence="2" id="KW-1185">Reference proteome</keyword>
<evidence type="ECO:0000313" key="2">
    <source>
        <dbReference type="Proteomes" id="UP001221898"/>
    </source>
</evidence>
<evidence type="ECO:0000313" key="1">
    <source>
        <dbReference type="EMBL" id="KAJ8417236.1"/>
    </source>
</evidence>